<dbReference type="EMBL" id="ACYG01000005">
    <property type="protein sequence ID" value="EEV18874.1"/>
    <property type="molecule type" value="Genomic_DNA"/>
</dbReference>
<name>C8PE01_9BACT</name>
<evidence type="ECO:0000313" key="1">
    <source>
        <dbReference type="EMBL" id="EEV18874.1"/>
    </source>
</evidence>
<proteinExistence type="predicted"/>
<dbReference type="STRING" id="824.CGRAC_1308"/>
<organism evidence="1 2">
    <name type="scientific">Campylobacter gracilis RM3268</name>
    <dbReference type="NCBI Taxonomy" id="553220"/>
    <lineage>
        <taxon>Bacteria</taxon>
        <taxon>Pseudomonadati</taxon>
        <taxon>Campylobacterota</taxon>
        <taxon>Epsilonproteobacteria</taxon>
        <taxon>Campylobacterales</taxon>
        <taxon>Campylobacteraceae</taxon>
        <taxon>Campylobacter</taxon>
    </lineage>
</organism>
<dbReference type="RefSeq" id="WP_005869096.1">
    <property type="nucleotide sequence ID" value="NZ_ACYG01000005.1"/>
</dbReference>
<sequence>MAFENAIITKEDDEKYGLSEIYYKYNPLYKILPSQKSWIIDKKLDCWIMKTQLFNDPEIDHAYLSKVMWKFYYKGDIFDIVLDYGLDEKVSGIQYNKVWKVLSIVPNGSEKISVDEILSLLKEQLIVFGLDGLYKQGENYKVTLIDARKG</sequence>
<protein>
    <submittedName>
        <fullName evidence="1">Uncharacterized protein</fullName>
    </submittedName>
</protein>
<evidence type="ECO:0000313" key="2">
    <source>
        <dbReference type="Proteomes" id="UP000005709"/>
    </source>
</evidence>
<keyword evidence="2" id="KW-1185">Reference proteome</keyword>
<accession>C8PE01</accession>
<reference evidence="1 2" key="1">
    <citation type="submission" date="2009-07" db="EMBL/GenBank/DDBJ databases">
        <authorList>
            <person name="Madupu R."/>
            <person name="Sebastian Y."/>
            <person name="Durkin A.S."/>
            <person name="Torralba M."/>
            <person name="Methe B."/>
            <person name="Sutton G.G."/>
            <person name="Strausberg R.L."/>
            <person name="Nelson K.E."/>
        </authorList>
    </citation>
    <scope>NUCLEOTIDE SEQUENCE [LARGE SCALE GENOMIC DNA]</scope>
    <source>
        <strain evidence="1 2">RM3268</strain>
    </source>
</reference>
<dbReference type="OrthoDB" id="7064567at2"/>
<gene>
    <name evidence="1" type="ORF">CAMGR0001_2351</name>
</gene>
<dbReference type="AlphaFoldDB" id="C8PE01"/>
<dbReference type="Proteomes" id="UP000005709">
    <property type="component" value="Unassembled WGS sequence"/>
</dbReference>
<comment type="caution">
    <text evidence="1">The sequence shown here is derived from an EMBL/GenBank/DDBJ whole genome shotgun (WGS) entry which is preliminary data.</text>
</comment>